<feature type="region of interest" description="Disordered" evidence="2">
    <location>
        <begin position="799"/>
        <end position="840"/>
    </location>
</feature>
<evidence type="ECO:0000259" key="3">
    <source>
        <dbReference type="PROSITE" id="PS50157"/>
    </source>
</evidence>
<dbReference type="PROSITE" id="PS00028">
    <property type="entry name" value="ZINC_FINGER_C2H2_1"/>
    <property type="match status" value="1"/>
</dbReference>
<keyword evidence="1" id="KW-0863">Zinc-finger</keyword>
<feature type="region of interest" description="Disordered" evidence="2">
    <location>
        <begin position="858"/>
        <end position="918"/>
    </location>
</feature>
<keyword evidence="1" id="KW-0479">Metal-binding</keyword>
<keyword evidence="1" id="KW-0862">Zinc</keyword>
<dbReference type="Gene3D" id="3.30.160.60">
    <property type="entry name" value="Classic Zinc Finger"/>
    <property type="match status" value="1"/>
</dbReference>
<comment type="caution">
    <text evidence="4">The sequence shown here is derived from an EMBL/GenBank/DDBJ whole genome shotgun (WGS) entry which is preliminary data.</text>
</comment>
<organism evidence="4 5">
    <name type="scientific">Botrytis galanthina</name>
    <dbReference type="NCBI Taxonomy" id="278940"/>
    <lineage>
        <taxon>Eukaryota</taxon>
        <taxon>Fungi</taxon>
        <taxon>Dikarya</taxon>
        <taxon>Ascomycota</taxon>
        <taxon>Pezizomycotina</taxon>
        <taxon>Leotiomycetes</taxon>
        <taxon>Helotiales</taxon>
        <taxon>Sclerotiniaceae</taxon>
        <taxon>Botrytis</taxon>
    </lineage>
</organism>
<evidence type="ECO:0000313" key="4">
    <source>
        <dbReference type="EMBL" id="THV50588.1"/>
    </source>
</evidence>
<dbReference type="OrthoDB" id="20872at2759"/>
<dbReference type="InterPro" id="IPR013087">
    <property type="entry name" value="Znf_C2H2_type"/>
</dbReference>
<dbReference type="AlphaFoldDB" id="A0A4S8QYX8"/>
<dbReference type="PANTHER" id="PTHR35391:SF7">
    <property type="entry name" value="C2H2-TYPE DOMAIN-CONTAINING PROTEIN"/>
    <property type="match status" value="1"/>
</dbReference>
<name>A0A4S8QYX8_9HELO</name>
<protein>
    <recommendedName>
        <fullName evidence="3">C2H2-type domain-containing protein</fullName>
    </recommendedName>
</protein>
<feature type="compositionally biased region" description="Polar residues" evidence="2">
    <location>
        <begin position="900"/>
        <end position="918"/>
    </location>
</feature>
<dbReference type="InterPro" id="IPR018247">
    <property type="entry name" value="EF_Hand_1_Ca_BS"/>
</dbReference>
<dbReference type="Proteomes" id="UP000308671">
    <property type="component" value="Unassembled WGS sequence"/>
</dbReference>
<proteinExistence type="predicted"/>
<accession>A0A4S8QYX8</accession>
<evidence type="ECO:0000313" key="5">
    <source>
        <dbReference type="Proteomes" id="UP000308671"/>
    </source>
</evidence>
<evidence type="ECO:0000256" key="1">
    <source>
        <dbReference type="PROSITE-ProRule" id="PRU00042"/>
    </source>
</evidence>
<gene>
    <name evidence="4" type="ORF">BGAL_0144g00120</name>
</gene>
<dbReference type="EMBL" id="PQXL01000144">
    <property type="protein sequence ID" value="THV50588.1"/>
    <property type="molecule type" value="Genomic_DNA"/>
</dbReference>
<dbReference type="GO" id="GO:0008270">
    <property type="term" value="F:zinc ion binding"/>
    <property type="evidence" value="ECO:0007669"/>
    <property type="project" value="UniProtKB-KW"/>
</dbReference>
<dbReference type="PROSITE" id="PS50157">
    <property type="entry name" value="ZINC_FINGER_C2H2_2"/>
    <property type="match status" value="1"/>
</dbReference>
<feature type="compositionally biased region" description="Basic and acidic residues" evidence="2">
    <location>
        <begin position="827"/>
        <end position="836"/>
    </location>
</feature>
<evidence type="ECO:0000256" key="2">
    <source>
        <dbReference type="SAM" id="MobiDB-lite"/>
    </source>
</evidence>
<dbReference type="PROSITE" id="PS00018">
    <property type="entry name" value="EF_HAND_1"/>
    <property type="match status" value="1"/>
</dbReference>
<dbReference type="PANTHER" id="PTHR35391">
    <property type="entry name" value="C2H2-TYPE DOMAIN-CONTAINING PROTEIN-RELATED"/>
    <property type="match status" value="1"/>
</dbReference>
<feature type="domain" description="C2H2-type" evidence="3">
    <location>
        <begin position="972"/>
        <end position="1000"/>
    </location>
</feature>
<keyword evidence="5" id="KW-1185">Reference proteome</keyword>
<sequence>MISMGRRHEFGFPSRIVSRRRFQFLAFFKCHELPRILFERICQPSKVWNDEGEIVECSETIIGLDSDLENIFQEAKDNGIIKCFETLLSQTYVVDESWKQWLSFNTDDRARRNIEFNILELVLKAFPTPYTEISWMEVESQMLDIVQATCVPFLCILDMKDIIDYLNDRDFDRAKITRYLAILAKFLIRLSKLMGDSTPATIDPLISSCLEYLKEWPGVKSLYLARAINHVQIESLDHYGIKYLNGVIGLGLASILTSEESSHRYKYNHQNDWHPLETSCTHSTIELLAHVELYGAVSLAVLPGVVYKDLPLTTRVLIAFSEVKLESYDNARDMLGPVLDEVKGIYGSQSMEVFLISATLVNCLNRCRMEALAEELVNSIFGKAVGQLEMPTTTQEFLIGLSTIPNHCTSSELSMVVAFADSLLGQGKHDDALSLFQAILKKERPGRENITMSVALRIAKITRRLNIKSSTDEFQSFDHSDALEVLRDVSEFYPRVSSILKYAYVEEVICHLSLLEDVDTRQRFVASEIIKVLNLESIPYKGSESSRISFFENLQSINQYAEQLKFLMADGAPEFLASNMAQRFPNASVDLIKKISRASWRRFNRIQEMRVMPEIDDVPDAKESLDYRDSGIGSSIKTKSNILDSSNNSVVSYRSFMNNDAKSTTLPQMPETVKSEGQFLCFVCEKTIKGITGEAQYRRHIWADIRPYVCPVKGCDADANQFLSRTDFGVHLKEHHATRSLGNKSTEHISTLRCPFCDELPGEVALIGHICHHLEELSCSVISQETGVELENDSADIASSDPEYNIQESDQIDADQEVSRPRGFHWNNEDPRESSSKDANFNQIFPLFMKNSMDTKPITQYTETNNNNDKSTQKASTETTDSLLDSLASTNTKENEPLYPSNTPAITSSHLPGQSQAHQNHLQIITFDYNPPENYPSRCTHPHCARNPSKSKSFENPADLKVHWYRAHEKRFACPTCYAIFGTVAELKRHTTAIHGLEPKEYTCPIPNCPGRAKEFNRRHRLKEHMEKWHGSYHCSIPDCSRGPGFGFGDQALLEAHLKRAHETEDYH</sequence>
<feature type="compositionally biased region" description="Polar residues" evidence="2">
    <location>
        <begin position="858"/>
        <end position="892"/>
    </location>
</feature>
<reference evidence="4 5" key="1">
    <citation type="submission" date="2017-12" db="EMBL/GenBank/DDBJ databases">
        <title>Comparative genomics of Botrytis spp.</title>
        <authorList>
            <person name="Valero-Jimenez C.A."/>
            <person name="Tapia P."/>
            <person name="Veloso J."/>
            <person name="Silva-Moreno E."/>
            <person name="Staats M."/>
            <person name="Valdes J.H."/>
            <person name="Van Kan J.A.L."/>
        </authorList>
    </citation>
    <scope>NUCLEOTIDE SEQUENCE [LARGE SCALE GENOMIC DNA]</scope>
    <source>
        <strain evidence="4 5">MUCL435</strain>
    </source>
</reference>
<dbReference type="SMART" id="SM00355">
    <property type="entry name" value="ZnF_C2H2"/>
    <property type="match status" value="6"/>
</dbReference>